<dbReference type="InterPro" id="IPR024079">
    <property type="entry name" value="MetalloPept_cat_dom_sf"/>
</dbReference>
<accession>A0A9D4SSR3</accession>
<dbReference type="SUPFAM" id="SSF55486">
    <property type="entry name" value="Metalloproteases ('zincins'), catalytic domain"/>
    <property type="match status" value="1"/>
</dbReference>
<dbReference type="Proteomes" id="UP000821837">
    <property type="component" value="Unassembled WGS sequence"/>
</dbReference>
<dbReference type="EMBL" id="JABSTV010001253">
    <property type="protein sequence ID" value="KAH7943853.1"/>
    <property type="molecule type" value="Genomic_DNA"/>
</dbReference>
<comment type="caution">
    <text evidence="1">The sequence shown here is derived from an EMBL/GenBank/DDBJ whole genome shotgun (WGS) entry which is preliminary data.</text>
</comment>
<proteinExistence type="predicted"/>
<organism evidence="1 2">
    <name type="scientific">Rhipicephalus sanguineus</name>
    <name type="common">Brown dog tick</name>
    <name type="synonym">Ixodes sanguineus</name>
    <dbReference type="NCBI Taxonomy" id="34632"/>
    <lineage>
        <taxon>Eukaryota</taxon>
        <taxon>Metazoa</taxon>
        <taxon>Ecdysozoa</taxon>
        <taxon>Arthropoda</taxon>
        <taxon>Chelicerata</taxon>
        <taxon>Arachnida</taxon>
        <taxon>Acari</taxon>
        <taxon>Parasitiformes</taxon>
        <taxon>Ixodida</taxon>
        <taxon>Ixodoidea</taxon>
        <taxon>Ixodidae</taxon>
        <taxon>Rhipicephalinae</taxon>
        <taxon>Rhipicephalus</taxon>
        <taxon>Rhipicephalus</taxon>
    </lineage>
</organism>
<keyword evidence="2" id="KW-1185">Reference proteome</keyword>
<gene>
    <name evidence="1" type="ORF">HPB52_011996</name>
</gene>
<sequence length="215" mass="24476">MEASFIKNMRDVTRAVYRTDLNTIGLVIPRWVLADNLYEFFSYPDRLDYILKPSILTPPMYHLTVPMPVRLGTFGVEVAKATVHLYADLRFEGHSTRALDVFLDCLYDAIINEQPSKEDPEWENIVLSSMLFGAALDVGLSVLKQVPSFDKDRLPDVPLTGRQLFYVAQCYTHCGEQDGPMLCNEPLRHKGDFASTFSCTTKSNMRSKYQCNSFV</sequence>
<dbReference type="PROSITE" id="PS51885">
    <property type="entry name" value="NEPRILYSIN"/>
    <property type="match status" value="1"/>
</dbReference>
<dbReference type="InterPro" id="IPR000718">
    <property type="entry name" value="Peptidase_M13"/>
</dbReference>
<dbReference type="AlphaFoldDB" id="A0A9D4SSR3"/>
<evidence type="ECO:0000313" key="1">
    <source>
        <dbReference type="EMBL" id="KAH7943853.1"/>
    </source>
</evidence>
<protein>
    <submittedName>
        <fullName evidence="1">Uncharacterized protein</fullName>
    </submittedName>
</protein>
<dbReference type="OrthoDB" id="10385550at2759"/>
<reference evidence="1" key="2">
    <citation type="submission" date="2021-09" db="EMBL/GenBank/DDBJ databases">
        <authorList>
            <person name="Jia N."/>
            <person name="Wang J."/>
            <person name="Shi W."/>
            <person name="Du L."/>
            <person name="Sun Y."/>
            <person name="Zhan W."/>
            <person name="Jiang J."/>
            <person name="Wang Q."/>
            <person name="Zhang B."/>
            <person name="Ji P."/>
            <person name="Sakyi L.B."/>
            <person name="Cui X."/>
            <person name="Yuan T."/>
            <person name="Jiang B."/>
            <person name="Yang W."/>
            <person name="Lam T.T.-Y."/>
            <person name="Chang Q."/>
            <person name="Ding S."/>
            <person name="Wang X."/>
            <person name="Zhu J."/>
            <person name="Ruan X."/>
            <person name="Zhao L."/>
            <person name="Wei J."/>
            <person name="Que T."/>
            <person name="Du C."/>
            <person name="Cheng J."/>
            <person name="Dai P."/>
            <person name="Han X."/>
            <person name="Huang E."/>
            <person name="Gao Y."/>
            <person name="Liu J."/>
            <person name="Shao H."/>
            <person name="Ye R."/>
            <person name="Li L."/>
            <person name="Wei W."/>
            <person name="Wang X."/>
            <person name="Wang C."/>
            <person name="Huo Q."/>
            <person name="Li W."/>
            <person name="Guo W."/>
            <person name="Chen H."/>
            <person name="Chen S."/>
            <person name="Zhou L."/>
            <person name="Zhou L."/>
            <person name="Ni X."/>
            <person name="Tian J."/>
            <person name="Zhou Y."/>
            <person name="Sheng Y."/>
            <person name="Liu T."/>
            <person name="Pan Y."/>
            <person name="Xia L."/>
            <person name="Li J."/>
            <person name="Zhao F."/>
            <person name="Cao W."/>
        </authorList>
    </citation>
    <scope>NUCLEOTIDE SEQUENCE</scope>
    <source>
        <strain evidence="1">Rsan-2018</strain>
        <tissue evidence="1">Larvae</tissue>
    </source>
</reference>
<dbReference type="VEuPathDB" id="VectorBase:RSAN_048284"/>
<dbReference type="GO" id="GO:0004222">
    <property type="term" value="F:metalloendopeptidase activity"/>
    <property type="evidence" value="ECO:0007669"/>
    <property type="project" value="InterPro"/>
</dbReference>
<reference evidence="1" key="1">
    <citation type="journal article" date="2020" name="Cell">
        <title>Large-Scale Comparative Analyses of Tick Genomes Elucidate Their Genetic Diversity and Vector Capacities.</title>
        <authorList>
            <consortium name="Tick Genome and Microbiome Consortium (TIGMIC)"/>
            <person name="Jia N."/>
            <person name="Wang J."/>
            <person name="Shi W."/>
            <person name="Du L."/>
            <person name="Sun Y."/>
            <person name="Zhan W."/>
            <person name="Jiang J.F."/>
            <person name="Wang Q."/>
            <person name="Zhang B."/>
            <person name="Ji P."/>
            <person name="Bell-Sakyi L."/>
            <person name="Cui X.M."/>
            <person name="Yuan T.T."/>
            <person name="Jiang B.G."/>
            <person name="Yang W.F."/>
            <person name="Lam T.T."/>
            <person name="Chang Q.C."/>
            <person name="Ding S.J."/>
            <person name="Wang X.J."/>
            <person name="Zhu J.G."/>
            <person name="Ruan X.D."/>
            <person name="Zhao L."/>
            <person name="Wei J.T."/>
            <person name="Ye R.Z."/>
            <person name="Que T.C."/>
            <person name="Du C.H."/>
            <person name="Zhou Y.H."/>
            <person name="Cheng J.X."/>
            <person name="Dai P.F."/>
            <person name="Guo W.B."/>
            <person name="Han X.H."/>
            <person name="Huang E.J."/>
            <person name="Li L.F."/>
            <person name="Wei W."/>
            <person name="Gao Y.C."/>
            <person name="Liu J.Z."/>
            <person name="Shao H.Z."/>
            <person name="Wang X."/>
            <person name="Wang C.C."/>
            <person name="Yang T.C."/>
            <person name="Huo Q.B."/>
            <person name="Li W."/>
            <person name="Chen H.Y."/>
            <person name="Chen S.E."/>
            <person name="Zhou L.G."/>
            <person name="Ni X.B."/>
            <person name="Tian J.H."/>
            <person name="Sheng Y."/>
            <person name="Liu T."/>
            <person name="Pan Y.S."/>
            <person name="Xia L.Y."/>
            <person name="Li J."/>
            <person name="Zhao F."/>
            <person name="Cao W.C."/>
        </authorList>
    </citation>
    <scope>NUCLEOTIDE SEQUENCE</scope>
    <source>
        <strain evidence="1">Rsan-2018</strain>
    </source>
</reference>
<name>A0A9D4SSR3_RHISA</name>
<dbReference type="Gene3D" id="3.40.390.10">
    <property type="entry name" value="Collagenase (Catalytic Domain)"/>
    <property type="match status" value="1"/>
</dbReference>
<evidence type="ECO:0000313" key="2">
    <source>
        <dbReference type="Proteomes" id="UP000821837"/>
    </source>
</evidence>
<dbReference type="GO" id="GO:0006508">
    <property type="term" value="P:proteolysis"/>
    <property type="evidence" value="ECO:0007669"/>
    <property type="project" value="InterPro"/>
</dbReference>